<sequence>DEGRIVCDEASENAFGCSGDSEAEM</sequence>
<accession>A0A392U5N5</accession>
<reference evidence="1 2" key="1">
    <citation type="journal article" date="2018" name="Front. Plant Sci.">
        <title>Red Clover (Trifolium pratense) and Zigzag Clover (T. medium) - A Picture of Genomic Similarities and Differences.</title>
        <authorList>
            <person name="Dluhosova J."/>
            <person name="Istvanek J."/>
            <person name="Nedelnik J."/>
            <person name="Repkova J."/>
        </authorList>
    </citation>
    <scope>NUCLEOTIDE SEQUENCE [LARGE SCALE GENOMIC DNA]</scope>
    <source>
        <strain evidence="2">cv. 10/8</strain>
        <tissue evidence="1">Leaf</tissue>
    </source>
</reference>
<comment type="caution">
    <text evidence="1">The sequence shown here is derived from an EMBL/GenBank/DDBJ whole genome shotgun (WGS) entry which is preliminary data.</text>
</comment>
<protein>
    <submittedName>
        <fullName evidence="1">Uncharacterized protein</fullName>
    </submittedName>
</protein>
<dbReference type="EMBL" id="LXQA010743018">
    <property type="protein sequence ID" value="MCI68789.1"/>
    <property type="molecule type" value="Genomic_DNA"/>
</dbReference>
<dbReference type="AlphaFoldDB" id="A0A392U5N5"/>
<evidence type="ECO:0000313" key="1">
    <source>
        <dbReference type="EMBL" id="MCI68789.1"/>
    </source>
</evidence>
<keyword evidence="2" id="KW-1185">Reference proteome</keyword>
<name>A0A392U5N5_9FABA</name>
<proteinExistence type="predicted"/>
<evidence type="ECO:0000313" key="2">
    <source>
        <dbReference type="Proteomes" id="UP000265520"/>
    </source>
</evidence>
<dbReference type="Proteomes" id="UP000265520">
    <property type="component" value="Unassembled WGS sequence"/>
</dbReference>
<organism evidence="1 2">
    <name type="scientific">Trifolium medium</name>
    <dbReference type="NCBI Taxonomy" id="97028"/>
    <lineage>
        <taxon>Eukaryota</taxon>
        <taxon>Viridiplantae</taxon>
        <taxon>Streptophyta</taxon>
        <taxon>Embryophyta</taxon>
        <taxon>Tracheophyta</taxon>
        <taxon>Spermatophyta</taxon>
        <taxon>Magnoliopsida</taxon>
        <taxon>eudicotyledons</taxon>
        <taxon>Gunneridae</taxon>
        <taxon>Pentapetalae</taxon>
        <taxon>rosids</taxon>
        <taxon>fabids</taxon>
        <taxon>Fabales</taxon>
        <taxon>Fabaceae</taxon>
        <taxon>Papilionoideae</taxon>
        <taxon>50 kb inversion clade</taxon>
        <taxon>NPAAA clade</taxon>
        <taxon>Hologalegina</taxon>
        <taxon>IRL clade</taxon>
        <taxon>Trifolieae</taxon>
        <taxon>Trifolium</taxon>
    </lineage>
</organism>
<feature type="non-terminal residue" evidence="1">
    <location>
        <position position="1"/>
    </location>
</feature>